<keyword evidence="6" id="KW-1185">Reference proteome</keyword>
<dbReference type="Proteomes" id="UP000765509">
    <property type="component" value="Unassembled WGS sequence"/>
</dbReference>
<name>A0A9Q3J8Z8_9BASI</name>
<keyword evidence="1" id="KW-0378">Hydrolase</keyword>
<dbReference type="AlphaFoldDB" id="A0A9Q3J8Z8"/>
<dbReference type="InterPro" id="IPR001995">
    <property type="entry name" value="Peptidase_A2_cat"/>
</dbReference>
<evidence type="ECO:0000256" key="1">
    <source>
        <dbReference type="ARBA" id="ARBA00022801"/>
    </source>
</evidence>
<feature type="region of interest" description="Disordered" evidence="3">
    <location>
        <begin position="15"/>
        <end position="36"/>
    </location>
</feature>
<dbReference type="OrthoDB" id="2506366at2759"/>
<evidence type="ECO:0000313" key="5">
    <source>
        <dbReference type="EMBL" id="MBW0558585.1"/>
    </source>
</evidence>
<comment type="caution">
    <text evidence="5">The sequence shown here is derived from an EMBL/GenBank/DDBJ whole genome shotgun (WGS) entry which is preliminary data.</text>
</comment>
<keyword evidence="2" id="KW-0175">Coiled coil</keyword>
<accession>A0A9Q3J8Z8</accession>
<dbReference type="InterPro" id="IPR021109">
    <property type="entry name" value="Peptidase_aspartic_dom_sf"/>
</dbReference>
<feature type="coiled-coil region" evidence="2">
    <location>
        <begin position="109"/>
        <end position="140"/>
    </location>
</feature>
<feature type="region of interest" description="Disordered" evidence="3">
    <location>
        <begin position="173"/>
        <end position="221"/>
    </location>
</feature>
<evidence type="ECO:0000259" key="4">
    <source>
        <dbReference type="PROSITE" id="PS50175"/>
    </source>
</evidence>
<evidence type="ECO:0000313" key="6">
    <source>
        <dbReference type="Proteomes" id="UP000765509"/>
    </source>
</evidence>
<gene>
    <name evidence="5" type="ORF">O181_098300</name>
</gene>
<dbReference type="EMBL" id="AVOT02066911">
    <property type="protein sequence ID" value="MBW0558585.1"/>
    <property type="molecule type" value="Genomic_DNA"/>
</dbReference>
<organism evidence="5 6">
    <name type="scientific">Austropuccinia psidii MF-1</name>
    <dbReference type="NCBI Taxonomy" id="1389203"/>
    <lineage>
        <taxon>Eukaryota</taxon>
        <taxon>Fungi</taxon>
        <taxon>Dikarya</taxon>
        <taxon>Basidiomycota</taxon>
        <taxon>Pucciniomycotina</taxon>
        <taxon>Pucciniomycetes</taxon>
        <taxon>Pucciniales</taxon>
        <taxon>Sphaerophragmiaceae</taxon>
        <taxon>Austropuccinia</taxon>
    </lineage>
</organism>
<feature type="domain" description="Peptidase A2" evidence="4">
    <location>
        <begin position="374"/>
        <end position="411"/>
    </location>
</feature>
<dbReference type="SUPFAM" id="SSF50630">
    <property type="entry name" value="Acid proteases"/>
    <property type="match status" value="1"/>
</dbReference>
<proteinExistence type="predicted"/>
<dbReference type="GO" id="GO:0006508">
    <property type="term" value="P:proteolysis"/>
    <property type="evidence" value="ECO:0007669"/>
    <property type="project" value="InterPro"/>
</dbReference>
<sequence length="418" mass="48034">MEKLDELSKIAKPQKIAYANPPAQNSGFRPKENLPPASSRYVPYAPAQNAPKLFVRCYYCSEEGHSTGRCNELIEDKNKKWVIRQGFNYLYPNWARIPADGKLSPKQLVREFQKEQEELKKKLEEKAKEEEQKKTEKSIAFLTMDNWEDWQPPSISTGREPLGYAYGLWNTKQGRENEDRAKAQSQPLTEREVTQPQEILKKKTSIPGGFIDNDDQEEEKVIIPTRYKSPRPLEVNKEEEGAIHKNKTPQKQPMDEIKTIIKAPKEGRAVIKPKKEDKEEVPIVEKVINKVLDQKINLTLEEIFIISPRFMNELKFLSEREKKYLMSLQSINNEERVEDQGGNQQDIIIEERMHYACPLGMIEVFIGLEGHKVKKELVDTGAELSIIPEVEFIKAGIPMRALNMRLKGIGGHITAIVG</sequence>
<evidence type="ECO:0000256" key="2">
    <source>
        <dbReference type="SAM" id="Coils"/>
    </source>
</evidence>
<reference evidence="5" key="1">
    <citation type="submission" date="2021-03" db="EMBL/GenBank/DDBJ databases">
        <title>Draft genome sequence of rust myrtle Austropuccinia psidii MF-1, a brazilian biotype.</title>
        <authorList>
            <person name="Quecine M.C."/>
            <person name="Pachon D.M.R."/>
            <person name="Bonatelli M.L."/>
            <person name="Correr F.H."/>
            <person name="Franceschini L.M."/>
            <person name="Leite T.F."/>
            <person name="Margarido G.R.A."/>
            <person name="Almeida C.A."/>
            <person name="Ferrarezi J.A."/>
            <person name="Labate C.A."/>
        </authorList>
    </citation>
    <scope>NUCLEOTIDE SEQUENCE</scope>
    <source>
        <strain evidence="5">MF-1</strain>
    </source>
</reference>
<evidence type="ECO:0000256" key="3">
    <source>
        <dbReference type="SAM" id="MobiDB-lite"/>
    </source>
</evidence>
<feature type="compositionally biased region" description="Basic and acidic residues" evidence="3">
    <location>
        <begin position="173"/>
        <end position="182"/>
    </location>
</feature>
<dbReference type="GO" id="GO:0004190">
    <property type="term" value="F:aspartic-type endopeptidase activity"/>
    <property type="evidence" value="ECO:0007669"/>
    <property type="project" value="InterPro"/>
</dbReference>
<dbReference type="PROSITE" id="PS50175">
    <property type="entry name" value="ASP_PROT_RETROV"/>
    <property type="match status" value="1"/>
</dbReference>
<protein>
    <recommendedName>
        <fullName evidence="4">Peptidase A2 domain-containing protein</fullName>
    </recommendedName>
</protein>